<dbReference type="Pfam" id="PF01613">
    <property type="entry name" value="Flavin_Reduct"/>
    <property type="match status" value="1"/>
</dbReference>
<dbReference type="Proteomes" id="UP000274843">
    <property type="component" value="Unassembled WGS sequence"/>
</dbReference>
<comment type="caution">
    <text evidence="4">The sequence shown here is derived from an EMBL/GenBank/DDBJ whole genome shotgun (WGS) entry which is preliminary data.</text>
</comment>
<accession>A0A3N2H6V3</accession>
<dbReference type="GeneID" id="301848337"/>
<evidence type="ECO:0000313" key="4">
    <source>
        <dbReference type="EMBL" id="ROS44651.1"/>
    </source>
</evidence>
<keyword evidence="5" id="KW-1185">Reference proteome</keyword>
<organism evidence="4 5">
    <name type="scientific">Amycolatopsis thermoflava</name>
    <dbReference type="NCBI Taxonomy" id="84480"/>
    <lineage>
        <taxon>Bacteria</taxon>
        <taxon>Bacillati</taxon>
        <taxon>Actinomycetota</taxon>
        <taxon>Actinomycetes</taxon>
        <taxon>Pseudonocardiales</taxon>
        <taxon>Pseudonocardiaceae</taxon>
        <taxon>Amycolatopsis</taxon>
        <taxon>Amycolatopsis methanolica group</taxon>
    </lineage>
</organism>
<keyword evidence="2" id="KW-0560">Oxidoreductase</keyword>
<dbReference type="PANTHER" id="PTHR30466:SF11">
    <property type="entry name" value="FLAVIN-DEPENDENT MONOOXYGENASE, REDUCTASE SUBUNIT HSAB"/>
    <property type="match status" value="1"/>
</dbReference>
<dbReference type="GO" id="GO:0010181">
    <property type="term" value="F:FMN binding"/>
    <property type="evidence" value="ECO:0007669"/>
    <property type="project" value="InterPro"/>
</dbReference>
<sequence length="171" mass="18104">MRTLFLPPLSVDQAERRRALRNAFARFPSGVTALCALGREGPVGMAASSFTSVSLEPALVSVCVGRGSTTWPRLAAAGRVGISVLGGEHAELSAALAARGVDRFANATWEASPEGAVFLAGAPLWLDCRVHRTVPAGDHDIVLFEVLGARTDDRFGPLIFHLSAVRALETR</sequence>
<dbReference type="SUPFAM" id="SSF50475">
    <property type="entry name" value="FMN-binding split barrel"/>
    <property type="match status" value="1"/>
</dbReference>
<dbReference type="Gene3D" id="2.30.110.10">
    <property type="entry name" value="Electron Transport, Fmn-binding Protein, Chain A"/>
    <property type="match status" value="1"/>
</dbReference>
<dbReference type="PANTHER" id="PTHR30466">
    <property type="entry name" value="FLAVIN REDUCTASE"/>
    <property type="match status" value="1"/>
</dbReference>
<dbReference type="InterPro" id="IPR012349">
    <property type="entry name" value="Split_barrel_FMN-bd"/>
</dbReference>
<reference evidence="4 5" key="1">
    <citation type="submission" date="2018-11" db="EMBL/GenBank/DDBJ databases">
        <title>Sequencing the genomes of 1000 actinobacteria strains.</title>
        <authorList>
            <person name="Klenk H.-P."/>
        </authorList>
    </citation>
    <scope>NUCLEOTIDE SEQUENCE [LARGE SCALE GENOMIC DNA]</scope>
    <source>
        <strain evidence="4 5">DSM 44348</strain>
    </source>
</reference>
<dbReference type="InterPro" id="IPR050268">
    <property type="entry name" value="NADH-dep_flavin_reductase"/>
</dbReference>
<dbReference type="RefSeq" id="WP_123686586.1">
    <property type="nucleotide sequence ID" value="NZ_CBDRBK010000056.1"/>
</dbReference>
<feature type="domain" description="Flavin reductase like" evidence="3">
    <location>
        <begin position="24"/>
        <end position="167"/>
    </location>
</feature>
<evidence type="ECO:0000256" key="1">
    <source>
        <dbReference type="ARBA" id="ARBA00008898"/>
    </source>
</evidence>
<dbReference type="AlphaFoldDB" id="A0A3N2H6V3"/>
<evidence type="ECO:0000313" key="5">
    <source>
        <dbReference type="Proteomes" id="UP000274843"/>
    </source>
</evidence>
<dbReference type="SMART" id="SM00903">
    <property type="entry name" value="Flavin_Reduct"/>
    <property type="match status" value="1"/>
</dbReference>
<dbReference type="InterPro" id="IPR002563">
    <property type="entry name" value="Flavin_Rdtase-like_dom"/>
</dbReference>
<gene>
    <name evidence="4" type="ORF">EDD35_7097</name>
</gene>
<evidence type="ECO:0000259" key="3">
    <source>
        <dbReference type="SMART" id="SM00903"/>
    </source>
</evidence>
<protein>
    <submittedName>
        <fullName evidence="4">Flavin reductase (DIM6/NTAB) family NADH-FMN oxidoreductase RutF</fullName>
    </submittedName>
</protein>
<proteinExistence type="inferred from homology"/>
<name>A0A3N2H6V3_9PSEU</name>
<dbReference type="GO" id="GO:0042602">
    <property type="term" value="F:riboflavin reductase (NADPH) activity"/>
    <property type="evidence" value="ECO:0007669"/>
    <property type="project" value="TreeGrafter"/>
</dbReference>
<dbReference type="EMBL" id="RKHY01000001">
    <property type="protein sequence ID" value="ROS44651.1"/>
    <property type="molecule type" value="Genomic_DNA"/>
</dbReference>
<evidence type="ECO:0000256" key="2">
    <source>
        <dbReference type="ARBA" id="ARBA00023002"/>
    </source>
</evidence>
<comment type="similarity">
    <text evidence="1">Belongs to the non-flavoprotein flavin reductase family.</text>
</comment>